<evidence type="ECO:0000256" key="2">
    <source>
        <dbReference type="ARBA" id="ARBA00023125"/>
    </source>
</evidence>
<accession>A0ABS6J968</accession>
<evidence type="ECO:0000256" key="1">
    <source>
        <dbReference type="ARBA" id="ARBA00023015"/>
    </source>
</evidence>
<dbReference type="PANTHER" id="PTHR30055">
    <property type="entry name" value="HTH-TYPE TRANSCRIPTIONAL REGULATOR RUTR"/>
    <property type="match status" value="1"/>
</dbReference>
<dbReference type="PROSITE" id="PS50977">
    <property type="entry name" value="HTH_TETR_2"/>
    <property type="match status" value="1"/>
</dbReference>
<comment type="caution">
    <text evidence="6">The sequence shown here is derived from an EMBL/GenBank/DDBJ whole genome shotgun (WGS) entry which is preliminary data.</text>
</comment>
<dbReference type="Pfam" id="PF00440">
    <property type="entry name" value="TetR_N"/>
    <property type="match status" value="1"/>
</dbReference>
<dbReference type="Gene3D" id="1.10.357.10">
    <property type="entry name" value="Tetracycline Repressor, domain 2"/>
    <property type="match status" value="1"/>
</dbReference>
<feature type="DNA-binding region" description="H-T-H motif" evidence="4">
    <location>
        <begin position="38"/>
        <end position="57"/>
    </location>
</feature>
<organism evidence="6 7">
    <name type="scientific">Paragemmobacter amnigenus</name>
    <dbReference type="NCBI Taxonomy" id="2852097"/>
    <lineage>
        <taxon>Bacteria</taxon>
        <taxon>Pseudomonadati</taxon>
        <taxon>Pseudomonadota</taxon>
        <taxon>Alphaproteobacteria</taxon>
        <taxon>Rhodobacterales</taxon>
        <taxon>Paracoccaceae</taxon>
        <taxon>Paragemmobacter</taxon>
    </lineage>
</organism>
<dbReference type="PANTHER" id="PTHR30055:SF234">
    <property type="entry name" value="HTH-TYPE TRANSCRIPTIONAL REGULATOR BETI"/>
    <property type="match status" value="1"/>
</dbReference>
<evidence type="ECO:0000256" key="4">
    <source>
        <dbReference type="PROSITE-ProRule" id="PRU00335"/>
    </source>
</evidence>
<proteinExistence type="predicted"/>
<name>A0ABS6J968_9RHOB</name>
<keyword evidence="3" id="KW-0804">Transcription</keyword>
<dbReference type="InterPro" id="IPR009057">
    <property type="entry name" value="Homeodomain-like_sf"/>
</dbReference>
<keyword evidence="2 4" id="KW-0238">DNA-binding</keyword>
<dbReference type="InterPro" id="IPR001647">
    <property type="entry name" value="HTH_TetR"/>
</dbReference>
<keyword evidence="1" id="KW-0805">Transcription regulation</keyword>
<sequence length="206" mass="22749">MTAEKALSLRERNKLRTRAEIHAAALEVFEEDGFSESSIEKIAKVAGTSKGTVYTYFPDGMDDIYREIYVALSDELLDVATRARDRESEPVQRILALANALFDLASRPVQGRFFSLISPMLSPVLAPVLGRASKVYAGLVAEDIARMRHSGKAWPDDAQIAELIVGSMREAARFITERPGRQKPLTRALAVLLQGVEAQIKSEETT</sequence>
<reference evidence="6 7" key="1">
    <citation type="submission" date="2021-06" db="EMBL/GenBank/DDBJ databases">
        <title>Rhodobacteraceae bacterium strain HSP-20.</title>
        <authorList>
            <person name="Chen W.-M."/>
        </authorList>
    </citation>
    <scope>NUCLEOTIDE SEQUENCE [LARGE SCALE GENOMIC DNA]</scope>
    <source>
        <strain evidence="6 7">HSP-20</strain>
    </source>
</reference>
<dbReference type="Proteomes" id="UP000731907">
    <property type="component" value="Unassembled WGS sequence"/>
</dbReference>
<dbReference type="InterPro" id="IPR050109">
    <property type="entry name" value="HTH-type_TetR-like_transc_reg"/>
</dbReference>
<evidence type="ECO:0000256" key="3">
    <source>
        <dbReference type="ARBA" id="ARBA00023163"/>
    </source>
</evidence>
<gene>
    <name evidence="6" type="ORF">GU927_019545</name>
</gene>
<dbReference type="SUPFAM" id="SSF46689">
    <property type="entry name" value="Homeodomain-like"/>
    <property type="match status" value="1"/>
</dbReference>
<keyword evidence="7" id="KW-1185">Reference proteome</keyword>
<dbReference type="RefSeq" id="WP_161764095.1">
    <property type="nucleotide sequence ID" value="NZ_JAAATX020000017.1"/>
</dbReference>
<evidence type="ECO:0000313" key="7">
    <source>
        <dbReference type="Proteomes" id="UP000731907"/>
    </source>
</evidence>
<evidence type="ECO:0000259" key="5">
    <source>
        <dbReference type="PROSITE" id="PS50977"/>
    </source>
</evidence>
<dbReference type="EMBL" id="JAAATX020000017">
    <property type="protein sequence ID" value="MBU9700042.1"/>
    <property type="molecule type" value="Genomic_DNA"/>
</dbReference>
<evidence type="ECO:0000313" key="6">
    <source>
        <dbReference type="EMBL" id="MBU9700042.1"/>
    </source>
</evidence>
<protein>
    <submittedName>
        <fullName evidence="6">TetR/AcrR family transcriptional regulator</fullName>
    </submittedName>
</protein>
<feature type="domain" description="HTH tetR-type" evidence="5">
    <location>
        <begin position="15"/>
        <end position="75"/>
    </location>
</feature>